<keyword evidence="2" id="KW-1185">Reference proteome</keyword>
<reference evidence="1" key="1">
    <citation type="submission" date="2022-10" db="EMBL/GenBank/DDBJ databases">
        <title>Rhodococcus ferula Z13 complete genome.</title>
        <authorList>
            <person name="Long X."/>
            <person name="Zang M."/>
        </authorList>
    </citation>
    <scope>NUCLEOTIDE SEQUENCE</scope>
    <source>
        <strain evidence="1">Z13</strain>
    </source>
</reference>
<evidence type="ECO:0000313" key="2">
    <source>
        <dbReference type="Proteomes" id="UP001156484"/>
    </source>
</evidence>
<sequence length="158" mass="17510">MSKRQPTSPAAPPQPEQFPVLWPMQTRWADNDHYGHVNNVTYYSYFDSAVNGWLMSTTGVDIRELEAIGVVAETSCRYLAELSFPDRLQVGLAVDRLGTQSITYSLAIFRESGDSLIPAATGRFVHVYVDPTTRRPVPIPDQIRKAAAQLVTSPPSTT</sequence>
<protein>
    <submittedName>
        <fullName evidence="1">Acyl-CoA thioesterase</fullName>
    </submittedName>
</protein>
<dbReference type="Proteomes" id="UP001156484">
    <property type="component" value="Chromosome"/>
</dbReference>
<evidence type="ECO:0000313" key="1">
    <source>
        <dbReference type="EMBL" id="UYP20309.1"/>
    </source>
</evidence>
<dbReference type="EMBL" id="CP107551">
    <property type="protein sequence ID" value="UYP20309.1"/>
    <property type="molecule type" value="Genomic_DNA"/>
</dbReference>
<accession>A0ACD4DJR8</accession>
<gene>
    <name evidence="1" type="ORF">OED52_07175</name>
</gene>
<proteinExistence type="predicted"/>
<organism evidence="1 2">
    <name type="scientific">Rhodococcus sacchari</name>
    <dbReference type="NCBI Taxonomy" id="2962047"/>
    <lineage>
        <taxon>Bacteria</taxon>
        <taxon>Bacillati</taxon>
        <taxon>Actinomycetota</taxon>
        <taxon>Actinomycetes</taxon>
        <taxon>Mycobacteriales</taxon>
        <taxon>Nocardiaceae</taxon>
        <taxon>Rhodococcus</taxon>
    </lineage>
</organism>
<name>A0ACD4DJR8_9NOCA</name>